<keyword evidence="5 10" id="KW-0732">Signal</keyword>
<dbReference type="PIRSF" id="PIRSF038071">
    <property type="entry name" value="GDNF_family_receptor_alpha"/>
    <property type="match status" value="1"/>
</dbReference>
<proteinExistence type="inferred from homology"/>
<feature type="domain" description="GDNF/GAS1" evidence="14">
    <location>
        <begin position="40"/>
        <end position="117"/>
    </location>
</feature>
<dbReference type="OrthoDB" id="9435188at2759"/>
<protein>
    <recommendedName>
        <fullName evidence="10">GDNF family receptor alpha</fullName>
    </recommendedName>
</protein>
<comment type="subcellular location">
    <subcellularLocation>
        <location evidence="1">Cell membrane</location>
        <topology evidence="1">Lipid-anchor</topology>
        <topology evidence="1">GPI-anchor</topology>
    </subcellularLocation>
</comment>
<accession>A0A9D3Q7L5</accession>
<feature type="signal peptide" evidence="10">
    <location>
        <begin position="1"/>
        <end position="21"/>
    </location>
</feature>
<dbReference type="InterPro" id="IPR017372">
    <property type="entry name" value="Glial_neurotroph_fac_rcpt_a1/2"/>
</dbReference>
<feature type="disulfide bond" evidence="11">
    <location>
        <begin position="261"/>
        <end position="333"/>
    </location>
</feature>
<evidence type="ECO:0000256" key="1">
    <source>
        <dbReference type="ARBA" id="ARBA00004609"/>
    </source>
</evidence>
<keyword evidence="6 10" id="KW-0472">Membrane</keyword>
<dbReference type="PANTHER" id="PTHR10269">
    <property type="entry name" value="GDNF RECEPTOR ALPHA"/>
    <property type="match status" value="1"/>
</dbReference>
<feature type="disulfide bond" evidence="11">
    <location>
        <begin position="175"/>
        <end position="181"/>
    </location>
</feature>
<evidence type="ECO:0000256" key="10">
    <source>
        <dbReference type="PIRNR" id="PIRNR038071"/>
    </source>
</evidence>
<evidence type="ECO:0000256" key="4">
    <source>
        <dbReference type="ARBA" id="ARBA00022622"/>
    </source>
</evidence>
<feature type="disulfide bond" evidence="11">
    <location>
        <begin position="192"/>
        <end position="210"/>
    </location>
</feature>
<evidence type="ECO:0000256" key="13">
    <source>
        <dbReference type="SAM" id="MobiDB-lite"/>
    </source>
</evidence>
<evidence type="ECO:0000256" key="5">
    <source>
        <dbReference type="ARBA" id="ARBA00022729"/>
    </source>
</evidence>
<evidence type="ECO:0000259" key="14">
    <source>
        <dbReference type="SMART" id="SM00907"/>
    </source>
</evidence>
<evidence type="ECO:0000256" key="6">
    <source>
        <dbReference type="ARBA" id="ARBA00023136"/>
    </source>
</evidence>
<dbReference type="EMBL" id="JAFDVH010000004">
    <property type="protein sequence ID" value="KAG7480709.1"/>
    <property type="molecule type" value="Genomic_DNA"/>
</dbReference>
<feature type="disulfide bond" evidence="11">
    <location>
        <begin position="285"/>
        <end position="303"/>
    </location>
</feature>
<feature type="disulfide bond" evidence="11">
    <location>
        <begin position="295"/>
        <end position="357"/>
    </location>
</feature>
<dbReference type="FunFam" id="1.10.220.110:FF:000001">
    <property type="entry name" value="GDNF family receptor alpha"/>
    <property type="match status" value="1"/>
</dbReference>
<keyword evidence="11" id="KW-1015">Disulfide bond</keyword>
<dbReference type="GO" id="GO:0038023">
    <property type="term" value="F:signaling receptor activity"/>
    <property type="evidence" value="ECO:0007669"/>
    <property type="project" value="UniProtKB-UniRule"/>
</dbReference>
<dbReference type="InterPro" id="IPR037193">
    <property type="entry name" value="GDNF_alpha"/>
</dbReference>
<evidence type="ECO:0000256" key="3">
    <source>
        <dbReference type="ARBA" id="ARBA00022475"/>
    </source>
</evidence>
<evidence type="ECO:0000256" key="8">
    <source>
        <dbReference type="ARBA" id="ARBA00023180"/>
    </source>
</evidence>
<evidence type="ECO:0000256" key="11">
    <source>
        <dbReference type="PIRSR" id="PIRSR038071-1"/>
    </source>
</evidence>
<keyword evidence="7 10" id="KW-0675">Receptor</keyword>
<comment type="similarity">
    <text evidence="2 10">Belongs to the GDNFR family.</text>
</comment>
<keyword evidence="3 10" id="KW-1003">Cell membrane</keyword>
<dbReference type="AlphaFoldDB" id="A0A9D3Q7L5"/>
<evidence type="ECO:0000256" key="9">
    <source>
        <dbReference type="ARBA" id="ARBA00023288"/>
    </source>
</evidence>
<evidence type="ECO:0000313" key="16">
    <source>
        <dbReference type="Proteomes" id="UP001046870"/>
    </source>
</evidence>
<feature type="domain" description="GDNF/GAS1" evidence="14">
    <location>
        <begin position="261"/>
        <end position="357"/>
    </location>
</feature>
<reference evidence="15" key="1">
    <citation type="submission" date="2021-01" db="EMBL/GenBank/DDBJ databases">
        <authorList>
            <person name="Zahm M."/>
            <person name="Roques C."/>
            <person name="Cabau C."/>
            <person name="Klopp C."/>
            <person name="Donnadieu C."/>
            <person name="Jouanno E."/>
            <person name="Lampietro C."/>
            <person name="Louis A."/>
            <person name="Herpin A."/>
            <person name="Echchiki A."/>
            <person name="Berthelot C."/>
            <person name="Parey E."/>
            <person name="Roest-Crollius H."/>
            <person name="Braasch I."/>
            <person name="Postlethwait J."/>
            <person name="Bobe J."/>
            <person name="Montfort J."/>
            <person name="Bouchez O."/>
            <person name="Begum T."/>
            <person name="Mejri S."/>
            <person name="Adams A."/>
            <person name="Chen W.-J."/>
            <person name="Guiguen Y."/>
        </authorList>
    </citation>
    <scope>NUCLEOTIDE SEQUENCE</scope>
    <source>
        <strain evidence="15">YG-15Mar2019-1</strain>
        <tissue evidence="15">Brain</tissue>
    </source>
</reference>
<feature type="disulfide bond" evidence="11">
    <location>
        <begin position="335"/>
        <end position="345"/>
    </location>
</feature>
<feature type="domain" description="GDNF/GAS1" evidence="14">
    <location>
        <begin position="168"/>
        <end position="251"/>
    </location>
</feature>
<feature type="disulfide bond" evidence="11">
    <location>
        <begin position="234"/>
        <end position="239"/>
    </location>
</feature>
<dbReference type="Gene3D" id="1.10.220.110">
    <property type="entry name" value="GDNF binding domain"/>
    <property type="match status" value="1"/>
</dbReference>
<dbReference type="InterPro" id="IPR016017">
    <property type="entry name" value="GDNF/GAS1"/>
</dbReference>
<dbReference type="SUPFAM" id="SSF110035">
    <property type="entry name" value="GDNF receptor-like"/>
    <property type="match status" value="1"/>
</dbReference>
<name>A0A9D3Q7L5_MEGAT</name>
<dbReference type="InterPro" id="IPR003438">
    <property type="entry name" value="GDNF_rcpt"/>
</dbReference>
<dbReference type="SMART" id="SM00907">
    <property type="entry name" value="GDNF"/>
    <property type="match status" value="3"/>
</dbReference>
<dbReference type="PRINTS" id="PR01316">
    <property type="entry name" value="GDNFRECEPTOR"/>
</dbReference>
<evidence type="ECO:0000313" key="15">
    <source>
        <dbReference type="EMBL" id="KAG7480709.1"/>
    </source>
</evidence>
<feature type="disulfide bond" evidence="11">
    <location>
        <begin position="47"/>
        <end position="53"/>
    </location>
</feature>
<evidence type="ECO:0000256" key="2">
    <source>
        <dbReference type="ARBA" id="ARBA00005961"/>
    </source>
</evidence>
<sequence length="486" mass="53805">MMFMNIFSVLFLLDEAARSMASSSAMSGAGTHGWRAPVDCVKASDMCNQNSQCSSRYRIMRQCLVGRDRNTMLANKECQAALEVLQESPLYDCHCKRGMKKELQCLQNYWSIHMGLTEGEEFYETSPYEPVTVRLSDVFRLASIISGMDSATVKGNHCSDSGKPCNPCLDATKACNLNDTCKRQRSFYISTCNKATPMQQAPEPCNRKRCHKALRQFFDRVQTEYSYRLLFCSCRDKACAERRRQTIVPSCAYEEKVKPNCLELRKTCRLDPLCRSRLADFHMNCQMTTHSITSCPNDNYQACLASYAGLIGSDLTPNYVDASYTNFTISPYCTCRGSGNQEEECERFLRDFRENTCLRNAIQAFGYGTDASLVPKTATVPATPSVGPDVEPESILKPSVNPNDIKPGDDACVFSTCANLKENGPKCNLSKDYICEDEPDPNMESSIDSNGLANVGDEDGGQSSGVTAGAGAAIVCLSYALVWLSL</sequence>
<dbReference type="GO" id="GO:0009897">
    <property type="term" value="C:external side of plasma membrane"/>
    <property type="evidence" value="ECO:0007669"/>
    <property type="project" value="TreeGrafter"/>
</dbReference>
<feature type="compositionally biased region" description="Polar residues" evidence="13">
    <location>
        <begin position="443"/>
        <end position="452"/>
    </location>
</feature>
<gene>
    <name evidence="15" type="ORF">MATL_G00059160</name>
</gene>
<feature type="glycosylation site" description="N-linked (GlcNAc...) asparagine" evidence="12">
    <location>
        <position position="428"/>
    </location>
</feature>
<evidence type="ECO:0000256" key="7">
    <source>
        <dbReference type="ARBA" id="ARBA00023170"/>
    </source>
</evidence>
<comment type="caution">
    <text evidence="15">The sequence shown here is derived from an EMBL/GenBank/DDBJ whole genome shotgun (WGS) entry which is preliminary data.</text>
</comment>
<dbReference type="GO" id="GO:0007399">
    <property type="term" value="P:nervous system development"/>
    <property type="evidence" value="ECO:0007669"/>
    <property type="project" value="TreeGrafter"/>
</dbReference>
<feature type="chain" id="PRO_5039776355" description="GDNF family receptor alpha" evidence="10">
    <location>
        <begin position="22"/>
        <end position="486"/>
    </location>
</feature>
<feature type="region of interest" description="Disordered" evidence="13">
    <location>
        <begin position="439"/>
        <end position="463"/>
    </location>
</feature>
<keyword evidence="16" id="KW-1185">Reference proteome</keyword>
<keyword evidence="4" id="KW-0336">GPI-anchor</keyword>
<feature type="disulfide bond" evidence="11">
    <location>
        <begin position="268"/>
        <end position="274"/>
    </location>
</feature>
<keyword evidence="9" id="KW-0449">Lipoprotein</keyword>
<keyword evidence="8 12" id="KW-0325">Glycoprotein</keyword>
<dbReference type="GO" id="GO:0043235">
    <property type="term" value="C:receptor complex"/>
    <property type="evidence" value="ECO:0007669"/>
    <property type="project" value="TreeGrafter"/>
</dbReference>
<dbReference type="Pfam" id="PF02351">
    <property type="entry name" value="GDNF"/>
    <property type="match status" value="3"/>
</dbReference>
<dbReference type="Proteomes" id="UP001046870">
    <property type="component" value="Chromosome 4"/>
</dbReference>
<dbReference type="PANTHER" id="PTHR10269:SF4">
    <property type="entry name" value="GDNF FAMILY RECEPTOR ALPHA-2"/>
    <property type="match status" value="1"/>
</dbReference>
<organism evidence="15 16">
    <name type="scientific">Megalops atlanticus</name>
    <name type="common">Tarpon</name>
    <name type="synonym">Clupea gigantea</name>
    <dbReference type="NCBI Taxonomy" id="7932"/>
    <lineage>
        <taxon>Eukaryota</taxon>
        <taxon>Metazoa</taxon>
        <taxon>Chordata</taxon>
        <taxon>Craniata</taxon>
        <taxon>Vertebrata</taxon>
        <taxon>Euteleostomi</taxon>
        <taxon>Actinopterygii</taxon>
        <taxon>Neopterygii</taxon>
        <taxon>Teleostei</taxon>
        <taxon>Elopiformes</taxon>
        <taxon>Megalopidae</taxon>
        <taxon>Megalops</taxon>
    </lineage>
</organism>
<dbReference type="GO" id="GO:0007169">
    <property type="term" value="P:cell surface receptor protein tyrosine kinase signaling pathway"/>
    <property type="evidence" value="ECO:0007669"/>
    <property type="project" value="UniProtKB-ARBA"/>
</dbReference>
<feature type="disulfide bond" evidence="11">
    <location>
        <begin position="205"/>
        <end position="251"/>
    </location>
</feature>
<feature type="disulfide bond" evidence="11">
    <location>
        <begin position="168"/>
        <end position="232"/>
    </location>
</feature>
<evidence type="ECO:0000256" key="12">
    <source>
        <dbReference type="PIRSR" id="PIRSR038071-2"/>
    </source>
</evidence>